<dbReference type="OMA" id="AKYRHAM"/>
<dbReference type="AlphaFoldDB" id="X1ZZA9"/>
<dbReference type="CDD" id="cd00637">
    <property type="entry name" value="7tm_classA_rhodopsin-like"/>
    <property type="match status" value="1"/>
</dbReference>
<keyword evidence="5 7" id="KW-0472">Membrane</keyword>
<dbReference type="GO" id="GO:0005886">
    <property type="term" value="C:plasma membrane"/>
    <property type="evidence" value="ECO:0007669"/>
    <property type="project" value="UniProtKB-SubCell"/>
</dbReference>
<dbReference type="PANTHER" id="PTHR22750">
    <property type="entry name" value="G-PROTEIN COUPLED RECEPTOR"/>
    <property type="match status" value="1"/>
</dbReference>
<keyword evidence="6" id="KW-0807">Transducer</keyword>
<feature type="transmembrane region" description="Helical" evidence="7">
    <location>
        <begin position="107"/>
        <end position="125"/>
    </location>
</feature>
<name>X1ZZA9_CAPTE</name>
<comment type="subcellular location">
    <subcellularLocation>
        <location evidence="1">Cell membrane</location>
        <topology evidence="1">Multi-pass membrane protein</topology>
    </subcellularLocation>
</comment>
<reference evidence="9" key="3">
    <citation type="submission" date="2015-06" db="UniProtKB">
        <authorList>
            <consortium name="EnsemblMetazoa"/>
        </authorList>
    </citation>
    <scope>IDENTIFICATION</scope>
</reference>
<evidence type="ECO:0000313" key="10">
    <source>
        <dbReference type="Proteomes" id="UP000014760"/>
    </source>
</evidence>
<dbReference type="PROSITE" id="PS50262">
    <property type="entry name" value="G_PROTEIN_RECEP_F1_2"/>
    <property type="match status" value="1"/>
</dbReference>
<evidence type="ECO:0000256" key="5">
    <source>
        <dbReference type="ARBA" id="ARBA00023136"/>
    </source>
</evidence>
<reference evidence="10" key="1">
    <citation type="submission" date="2012-12" db="EMBL/GenBank/DDBJ databases">
        <authorList>
            <person name="Hellsten U."/>
            <person name="Grimwood J."/>
            <person name="Chapman J.A."/>
            <person name="Shapiro H."/>
            <person name="Aerts A."/>
            <person name="Otillar R.P."/>
            <person name="Terry A.Y."/>
            <person name="Boore J.L."/>
            <person name="Simakov O."/>
            <person name="Marletaz F."/>
            <person name="Cho S.-J."/>
            <person name="Edsinger-Gonzales E."/>
            <person name="Havlak P."/>
            <person name="Kuo D.-H."/>
            <person name="Larsson T."/>
            <person name="Lv J."/>
            <person name="Arendt D."/>
            <person name="Savage R."/>
            <person name="Osoegawa K."/>
            <person name="de Jong P."/>
            <person name="Lindberg D.R."/>
            <person name="Seaver E.C."/>
            <person name="Weisblat D.A."/>
            <person name="Putnam N.H."/>
            <person name="Grigoriev I.V."/>
            <person name="Rokhsar D.S."/>
        </authorList>
    </citation>
    <scope>NUCLEOTIDE SEQUENCE</scope>
    <source>
        <strain evidence="10">I ESC-2004</strain>
    </source>
</reference>
<feature type="transmembrane region" description="Helical" evidence="7">
    <location>
        <begin position="236"/>
        <end position="260"/>
    </location>
</feature>
<accession>X1ZZA9</accession>
<dbReference type="HOGENOM" id="CLU_009579_11_5_1"/>
<dbReference type="EMBL" id="AMQN01013907">
    <property type="status" value="NOT_ANNOTATED_CDS"/>
    <property type="molecule type" value="Genomic_DNA"/>
</dbReference>
<dbReference type="InterPro" id="IPR000276">
    <property type="entry name" value="GPCR_Rhodpsn"/>
</dbReference>
<dbReference type="Gene3D" id="1.20.1070.10">
    <property type="entry name" value="Rhodopsin 7-helix transmembrane proteins"/>
    <property type="match status" value="1"/>
</dbReference>
<keyword evidence="6" id="KW-0675">Receptor</keyword>
<organism evidence="9 10">
    <name type="scientific">Capitella teleta</name>
    <name type="common">Polychaete worm</name>
    <dbReference type="NCBI Taxonomy" id="283909"/>
    <lineage>
        <taxon>Eukaryota</taxon>
        <taxon>Metazoa</taxon>
        <taxon>Spiralia</taxon>
        <taxon>Lophotrochozoa</taxon>
        <taxon>Annelida</taxon>
        <taxon>Polychaeta</taxon>
        <taxon>Sedentaria</taxon>
        <taxon>Scolecida</taxon>
        <taxon>Capitellidae</taxon>
        <taxon>Capitella</taxon>
    </lineage>
</organism>
<evidence type="ECO:0000256" key="6">
    <source>
        <dbReference type="RuleBase" id="RU000688"/>
    </source>
</evidence>
<dbReference type="PROSITE" id="PS00237">
    <property type="entry name" value="G_PROTEIN_RECEP_F1_1"/>
    <property type="match status" value="1"/>
</dbReference>
<reference evidence="10" key="2">
    <citation type="journal article" date="2013" name="Nature">
        <title>Insights into bilaterian evolution from three spiralian genomes.</title>
        <authorList>
            <person name="Simakov O."/>
            <person name="Marletaz F."/>
            <person name="Cho S.J."/>
            <person name="Edsinger-Gonzales E."/>
            <person name="Havlak P."/>
            <person name="Hellsten U."/>
            <person name="Kuo D.H."/>
            <person name="Larsson T."/>
            <person name="Lv J."/>
            <person name="Arendt D."/>
            <person name="Savage R."/>
            <person name="Osoegawa K."/>
            <person name="de Jong P."/>
            <person name="Grimwood J."/>
            <person name="Chapman J.A."/>
            <person name="Shapiro H."/>
            <person name="Aerts A."/>
            <person name="Otillar R.P."/>
            <person name="Terry A.Y."/>
            <person name="Boore J.L."/>
            <person name="Grigoriev I.V."/>
            <person name="Lindberg D.R."/>
            <person name="Seaver E.C."/>
            <person name="Weisblat D.A."/>
            <person name="Putnam N.H."/>
            <person name="Rokhsar D.S."/>
        </authorList>
    </citation>
    <scope>NUCLEOTIDE SEQUENCE</scope>
    <source>
        <strain evidence="10">I ESC-2004</strain>
    </source>
</reference>
<evidence type="ECO:0000256" key="7">
    <source>
        <dbReference type="SAM" id="Phobius"/>
    </source>
</evidence>
<dbReference type="Proteomes" id="UP000014760">
    <property type="component" value="Unassembled WGS sequence"/>
</dbReference>
<comment type="similarity">
    <text evidence="6">Belongs to the G-protein coupled receptor 1 family.</text>
</comment>
<keyword evidence="6" id="KW-0297">G-protein coupled receptor</keyword>
<dbReference type="EnsemblMetazoa" id="CapteT198966">
    <property type="protein sequence ID" value="CapteP198966"/>
    <property type="gene ID" value="CapteG198966"/>
</dbReference>
<evidence type="ECO:0000256" key="3">
    <source>
        <dbReference type="ARBA" id="ARBA00022692"/>
    </source>
</evidence>
<dbReference type="InterPro" id="IPR017452">
    <property type="entry name" value="GPCR_Rhodpsn_7TM"/>
</dbReference>
<feature type="transmembrane region" description="Helical" evidence="7">
    <location>
        <begin position="25"/>
        <end position="52"/>
    </location>
</feature>
<evidence type="ECO:0000313" key="9">
    <source>
        <dbReference type="EnsemblMetazoa" id="CapteP198966"/>
    </source>
</evidence>
<keyword evidence="4 7" id="KW-1133">Transmembrane helix</keyword>
<dbReference type="PRINTS" id="PR00237">
    <property type="entry name" value="GPCRRHODOPSN"/>
</dbReference>
<feature type="transmembrane region" description="Helical" evidence="7">
    <location>
        <begin position="146"/>
        <end position="167"/>
    </location>
</feature>
<feature type="transmembrane region" description="Helical" evidence="7">
    <location>
        <begin position="272"/>
        <end position="296"/>
    </location>
</feature>
<dbReference type="SMART" id="SM01381">
    <property type="entry name" value="7TM_GPCR_Srsx"/>
    <property type="match status" value="1"/>
</dbReference>
<evidence type="ECO:0000259" key="8">
    <source>
        <dbReference type="PROSITE" id="PS50262"/>
    </source>
</evidence>
<dbReference type="SUPFAM" id="SSF81321">
    <property type="entry name" value="Family A G protein-coupled receptor-like"/>
    <property type="match status" value="1"/>
</dbReference>
<keyword evidence="10" id="KW-1185">Reference proteome</keyword>
<feature type="domain" description="G-protein coupled receptors family 1 profile" evidence="8">
    <location>
        <begin position="43"/>
        <end position="295"/>
    </location>
</feature>
<feature type="transmembrane region" description="Helical" evidence="7">
    <location>
        <begin position="64"/>
        <end position="87"/>
    </location>
</feature>
<keyword evidence="3 6" id="KW-0812">Transmembrane</keyword>
<evidence type="ECO:0000256" key="2">
    <source>
        <dbReference type="ARBA" id="ARBA00022475"/>
    </source>
</evidence>
<dbReference type="GO" id="GO:0004930">
    <property type="term" value="F:G protein-coupled receptor activity"/>
    <property type="evidence" value="ECO:0007669"/>
    <property type="project" value="UniProtKB-KW"/>
</dbReference>
<sequence>MDSSTSLLQTLTAATNIEVDYTKPWYPWLIVVFEVLCVLNAVGNVLVIIAFVKSEQLQTPTNLLICNHCLMDASMSLAGQPFIWLTFTQRGIIGTMNIKYLCLGGMGIARISSLGSILGILLLTVERSIAIFCPYRYYTVVTHASIKRVIVCFWSFCILISCLPMLGWNNWQPGLRCNALNFSSKIYNMYMFTAFCFICLVVAAILNICMAMVAVKKNRVQDSNSEESGHIKVMKMLLKVVGVFYLCRMPHLVITTVYSITPVEEREELPDWFMAVFDFAKVFIGLNAVFNPLIYVRSSEQFMDAFKRLWKIDNRVNTC</sequence>
<evidence type="ECO:0000256" key="4">
    <source>
        <dbReference type="ARBA" id="ARBA00022989"/>
    </source>
</evidence>
<evidence type="ECO:0000256" key="1">
    <source>
        <dbReference type="ARBA" id="ARBA00004651"/>
    </source>
</evidence>
<protein>
    <recommendedName>
        <fullName evidence="8">G-protein coupled receptors family 1 profile domain-containing protein</fullName>
    </recommendedName>
</protein>
<proteinExistence type="inferred from homology"/>
<keyword evidence="2" id="KW-1003">Cell membrane</keyword>
<feature type="transmembrane region" description="Helical" evidence="7">
    <location>
        <begin position="187"/>
        <end position="215"/>
    </location>
</feature>
<dbReference type="Pfam" id="PF00001">
    <property type="entry name" value="7tm_1"/>
    <property type="match status" value="1"/>
</dbReference>